<name>A0A1I8NJM1_MUSDO</name>
<keyword evidence="2 3" id="KW-1015">Disulfide bond</keyword>
<sequence length="1099" mass="126144">MQSKILTFDMNSYDPNTIIQSSDNTMLVSIYIPTMTMPYRSLKAHYYSDSESFCPPNIDETKLEGRIDIGDWQPNFQQPYYCKAKINLNPSETLVFNISRFELKTLGGMPRVVNALSFRDNLVIASYRENLTQVLHPQSQPVGFWQIVQTDYERIVKLSMSYRRHACGGNYVVRDGLTIEQPDIRDLNYGAIMCVWSLNRPYYYGRTDAAFRLVGNFTFSDSCEREFILIKEQRWQTDAVKKLCRGEGEDTSLDYNLKHSRSFVVYQAESYVYSKTQFHFEAKKTIVCGSKTMVTFASTRVEVDRQTYRNNEECLWIFKAQRGFYLQVTFYGRFFVEHSENCSRDYVEIQHKEDGLWIPDVRYCGRDLPPIYNSSTNQIQIIFRTNENVTADGFSLFVRSHCSLVVNVTSSEVKTIYRPQNLPYRNLRTQCEYIFQSNEKDKLIKVRATSAAATFSYRRSSNQGVCFMVYKRDTQPATKHCELEFEERAYNYLRLTTNENGEYSLEYSFDTCGGNVTNSHQIIRPQKHEHLDVYANNMNCVWYVTAPADHSIVVRFKYFNMEERRDHLSVYSGHAILGEKRVSQLSGNLMDTLPTIIVDHNQAVINAISDSVIAASGFEGQIVFIPNCNERISLTDGNSPVSLARNYATSRDGKEYMCLYRINAPKGYRIRTDIKKLDINDGLSNCSSAENGQCTNDSSACNFVEVFDSVEVKQPSMGKFCNAANTTLFSSYNDAMLKFIGAQERSYSFEIILTMEKSECGTTDVYTLGVDERYTITMPQNHEATYSPNLHCTWRFKISRPVLLRFNYIDLQNVSQISGECLDYIRVNRYYNFHQLCGHSSSYLGYEWGVVDKKFEITFHSDATEEAKGFQLVIEPISVCGQTYSHPNGLLDYLYSVKNCQTNVTVAENTNLNFYIWDIMFGDPNEGKHYKIVDLKTNTTVFHRSEDILKPVAVFLNTSTVRIEAVNVTFGLVFYSISQRTSIPGCGGTYTLHRGLIISPNYENERMFTNCSWIIQVPAPNSVKIKFLDFNMGTIANCHLDYLQMYDIMPDGSEQPLKTLCGPDTPREIIKSSSNVVRLISKTTPNFDGSGWSLSYNIV</sequence>
<dbReference type="VEuPathDB" id="VectorBase:MDOMA2_001051"/>
<evidence type="ECO:0000256" key="3">
    <source>
        <dbReference type="PROSITE-ProRule" id="PRU00059"/>
    </source>
</evidence>
<dbReference type="SMART" id="SM00042">
    <property type="entry name" value="CUB"/>
    <property type="match status" value="5"/>
</dbReference>
<evidence type="ECO:0000256" key="1">
    <source>
        <dbReference type="ARBA" id="ARBA00022737"/>
    </source>
</evidence>
<dbReference type="EnsemblMetazoa" id="MDOA016202-RA">
    <property type="protein sequence ID" value="MDOA016202-PA"/>
    <property type="gene ID" value="MDOA016202"/>
</dbReference>
<evidence type="ECO:0000259" key="4">
    <source>
        <dbReference type="PROSITE" id="PS01180"/>
    </source>
</evidence>
<feature type="domain" description="CUB" evidence="4">
    <location>
        <begin position="288"/>
        <end position="401"/>
    </location>
</feature>
<accession>A0A1I8NJM1</accession>
<dbReference type="InterPro" id="IPR000859">
    <property type="entry name" value="CUB_dom"/>
</dbReference>
<evidence type="ECO:0000256" key="2">
    <source>
        <dbReference type="ARBA" id="ARBA00023157"/>
    </source>
</evidence>
<dbReference type="InterPro" id="IPR035914">
    <property type="entry name" value="Sperma_CUB_dom_sf"/>
</dbReference>
<keyword evidence="1" id="KW-0677">Repeat</keyword>
<dbReference type="PROSITE" id="PS01180">
    <property type="entry name" value="CUB"/>
    <property type="match status" value="6"/>
</dbReference>
<feature type="domain" description="CUB" evidence="4">
    <location>
        <begin position="760"/>
        <end position="877"/>
    </location>
</feature>
<feature type="domain" description="CUB" evidence="4">
    <location>
        <begin position="512"/>
        <end position="625"/>
    </location>
</feature>
<dbReference type="AlphaFoldDB" id="A0A1I8NJM1"/>
<dbReference type="VEuPathDB" id="VectorBase:MDOA016202"/>
<dbReference type="Pfam" id="PF00431">
    <property type="entry name" value="CUB"/>
    <property type="match status" value="5"/>
</dbReference>
<feature type="disulfide bond" evidence="3">
    <location>
        <begin position="167"/>
        <end position="194"/>
    </location>
</feature>
<proteinExistence type="predicted"/>
<dbReference type="Gene3D" id="2.60.120.290">
    <property type="entry name" value="Spermadhesin, CUB domain"/>
    <property type="match status" value="5"/>
</dbReference>
<evidence type="ECO:0000313" key="5">
    <source>
        <dbReference type="EnsemblMetazoa" id="MDOA016202-PA"/>
    </source>
</evidence>
<comment type="caution">
    <text evidence="3">Lacks conserved residue(s) required for the propagation of feature annotation.</text>
</comment>
<dbReference type="CDD" id="cd00041">
    <property type="entry name" value="CUB"/>
    <property type="match status" value="4"/>
</dbReference>
<feature type="domain" description="CUB" evidence="4">
    <location>
        <begin position="986"/>
        <end position="1099"/>
    </location>
</feature>
<reference evidence="5" key="1">
    <citation type="submission" date="2020-05" db="UniProtKB">
        <authorList>
            <consortium name="EnsemblMetazoa"/>
        </authorList>
    </citation>
    <scope>IDENTIFICATION</scope>
    <source>
        <strain evidence="5">Aabys</strain>
    </source>
</reference>
<feature type="domain" description="CUB" evidence="4">
    <location>
        <begin position="167"/>
        <end position="287"/>
    </location>
</feature>
<protein>
    <recommendedName>
        <fullName evidence="4">CUB domain-containing protein</fullName>
    </recommendedName>
</protein>
<organism evidence="5">
    <name type="scientific">Musca domestica</name>
    <name type="common">House fly</name>
    <dbReference type="NCBI Taxonomy" id="7370"/>
    <lineage>
        <taxon>Eukaryota</taxon>
        <taxon>Metazoa</taxon>
        <taxon>Ecdysozoa</taxon>
        <taxon>Arthropoda</taxon>
        <taxon>Hexapoda</taxon>
        <taxon>Insecta</taxon>
        <taxon>Pterygota</taxon>
        <taxon>Neoptera</taxon>
        <taxon>Endopterygota</taxon>
        <taxon>Diptera</taxon>
        <taxon>Brachycera</taxon>
        <taxon>Muscomorpha</taxon>
        <taxon>Muscoidea</taxon>
        <taxon>Muscidae</taxon>
        <taxon>Musca</taxon>
    </lineage>
</organism>
<dbReference type="SUPFAM" id="SSF49854">
    <property type="entry name" value="Spermadhesin, CUB domain"/>
    <property type="match status" value="5"/>
</dbReference>
<dbReference type="PANTHER" id="PTHR24251">
    <property type="entry name" value="OVOCHYMASE-RELATED"/>
    <property type="match status" value="1"/>
</dbReference>
<feature type="domain" description="CUB" evidence="4">
    <location>
        <begin position="628"/>
        <end position="756"/>
    </location>
</feature>